<evidence type="ECO:0000313" key="2">
    <source>
        <dbReference type="EMBL" id="MBS9522885.1"/>
    </source>
</evidence>
<dbReference type="PANTHER" id="PTHR43267">
    <property type="entry name" value="TRNA THREONYLCARBAMOYLADENOSINE DEHYDRATASE"/>
    <property type="match status" value="1"/>
</dbReference>
<dbReference type="GO" id="GO:0016779">
    <property type="term" value="F:nucleotidyltransferase activity"/>
    <property type="evidence" value="ECO:0007669"/>
    <property type="project" value="UniProtKB-KW"/>
</dbReference>
<keyword evidence="3" id="KW-1185">Reference proteome</keyword>
<dbReference type="GO" id="GO:0008641">
    <property type="term" value="F:ubiquitin-like modifier activating enzyme activity"/>
    <property type="evidence" value="ECO:0007669"/>
    <property type="project" value="InterPro"/>
</dbReference>
<dbReference type="Gene3D" id="3.40.50.720">
    <property type="entry name" value="NAD(P)-binding Rossmann-like Domain"/>
    <property type="match status" value="1"/>
</dbReference>
<accession>A0AAP2CHY7</accession>
<keyword evidence="2" id="KW-0808">Transferase</keyword>
<dbReference type="RefSeq" id="WP_213943763.1">
    <property type="nucleotide sequence ID" value="NZ_JAHCMY010000001.1"/>
</dbReference>
<dbReference type="InterPro" id="IPR045886">
    <property type="entry name" value="ThiF/MoeB/HesA"/>
</dbReference>
<evidence type="ECO:0000313" key="3">
    <source>
        <dbReference type="Proteomes" id="UP001319104"/>
    </source>
</evidence>
<dbReference type="Proteomes" id="UP001319104">
    <property type="component" value="Unassembled WGS sequence"/>
</dbReference>
<reference evidence="2 3" key="1">
    <citation type="submission" date="2021-05" db="EMBL/GenBank/DDBJ databases">
        <authorList>
            <person name="Zhang Z.D."/>
            <person name="Osman G."/>
        </authorList>
    </citation>
    <scope>NUCLEOTIDE SEQUENCE [LARGE SCALE GENOMIC DNA]</scope>
    <source>
        <strain evidence="2 3">KCTC 32217</strain>
    </source>
</reference>
<organism evidence="2 3">
    <name type="scientific">Litoribacter ruber</name>
    <dbReference type="NCBI Taxonomy" id="702568"/>
    <lineage>
        <taxon>Bacteria</taxon>
        <taxon>Pseudomonadati</taxon>
        <taxon>Bacteroidota</taxon>
        <taxon>Cytophagia</taxon>
        <taxon>Cytophagales</taxon>
        <taxon>Cyclobacteriaceae</taxon>
        <taxon>Litoribacter</taxon>
    </lineage>
</organism>
<dbReference type="EMBL" id="JAHCMY010000001">
    <property type="protein sequence ID" value="MBS9522885.1"/>
    <property type="molecule type" value="Genomic_DNA"/>
</dbReference>
<gene>
    <name evidence="2" type="ORF">KI659_02540</name>
</gene>
<comment type="caution">
    <text evidence="2">The sequence shown here is derived from an EMBL/GenBank/DDBJ whole genome shotgun (WGS) entry which is preliminary data.</text>
</comment>
<dbReference type="InterPro" id="IPR000594">
    <property type="entry name" value="ThiF_NAD_FAD-bd"/>
</dbReference>
<dbReference type="CDD" id="cd01483">
    <property type="entry name" value="E1_enzyme_family"/>
    <property type="match status" value="1"/>
</dbReference>
<feature type="domain" description="THIF-type NAD/FAD binding fold" evidence="1">
    <location>
        <begin position="115"/>
        <end position="247"/>
    </location>
</feature>
<evidence type="ECO:0000259" key="1">
    <source>
        <dbReference type="Pfam" id="PF00899"/>
    </source>
</evidence>
<dbReference type="Pfam" id="PF00899">
    <property type="entry name" value="ThiF"/>
    <property type="match status" value="1"/>
</dbReference>
<proteinExistence type="predicted"/>
<dbReference type="AlphaFoldDB" id="A0AAP2CHY7"/>
<protein>
    <submittedName>
        <fullName evidence="2">ThiF family adenylyltransferase</fullName>
    </submittedName>
</protein>
<dbReference type="SUPFAM" id="SSF69572">
    <property type="entry name" value="Activating enzymes of the ubiquitin-like proteins"/>
    <property type="match status" value="1"/>
</dbReference>
<dbReference type="PANTHER" id="PTHR43267:SF3">
    <property type="entry name" value="THIF PROTEIN"/>
    <property type="match status" value="1"/>
</dbReference>
<sequence>MEGILAPTHKKVAYKAVVLDPQSQTDQAQIDELLAQPYVTLIDTSLSQVEELIKINNPTEKFAPEILTLKATQFLEEIGKAALFNFVFYPWRNTLTVLLKEKEFSHLRTSRNKYKITQEEQDVLSTKIIGVVGLSVGQSVALSLAMERGFGELRIADFDTLELSNMNRIRTSVVNLGEPKTRIVAREIAEIDPYLKVTLFEDGLTEDNMDAFFEKGGKLDLLIEECDNLPIKLTSRLKAKSLGIPVLMDTSDRGMIDIERFDLERERPIFHGKLKEFGEESTLVGGAKTHGQAYFSAFVDFDQLSERARESMAEIGKTITTWPQLASSVLLGGAACGHISRSILLGQSQFSGRFYIDIDQYLSGNK</sequence>
<name>A0AAP2CHY7_9BACT</name>
<keyword evidence="2" id="KW-0548">Nucleotidyltransferase</keyword>
<dbReference type="GO" id="GO:0061504">
    <property type="term" value="P:cyclic threonylcarbamoyladenosine biosynthetic process"/>
    <property type="evidence" value="ECO:0007669"/>
    <property type="project" value="TreeGrafter"/>
</dbReference>
<dbReference type="InterPro" id="IPR035985">
    <property type="entry name" value="Ubiquitin-activating_enz"/>
</dbReference>
<dbReference type="GO" id="GO:0061503">
    <property type="term" value="F:tRNA threonylcarbamoyladenosine dehydratase"/>
    <property type="evidence" value="ECO:0007669"/>
    <property type="project" value="TreeGrafter"/>
</dbReference>